<dbReference type="Proteomes" id="UP000269019">
    <property type="component" value="Chromosome"/>
</dbReference>
<evidence type="ECO:0000259" key="1">
    <source>
        <dbReference type="Pfam" id="PF26526"/>
    </source>
</evidence>
<dbReference type="InterPro" id="IPR058488">
    <property type="entry name" value="DUF8175"/>
</dbReference>
<sequence length="361" mass="36666">MGMPSRGTVVACVVLLALLGGYLYVTARPAPEGLGRQLARIGDVQAALAADEEVADDASDAAAGAVTGSGDAGVAASASGADGGAATRDGAVLVSPVSPADDVVISGGDAASAQLAADLQRLHTAATARFTTRYPGEAMGRTTVHDMLGRPVMLPVHPGGDVVQLAPGVVDSALLSTDPRTVTGLQADGTLALPAQVAVEWQRLVPAAKQQGNWDVAFSASQGPLHVIDGVPVGFARTPVGAAVAAWCMYQVIGAGGVTASRAVAMYVADSQVRERAISLVANPDAPQWPAGDNVGSALGFAVQEFTPDAATIAFAVGDQTHPRVFTVPVIFQDGDWHLQAPIKAKVAPLTPSELATFTRW</sequence>
<dbReference type="AlphaFoldDB" id="A0A3G6J847"/>
<reference evidence="2 3" key="1">
    <citation type="submission" date="2018-11" db="EMBL/GenBank/DDBJ databases">
        <authorList>
            <person name="Kleinhagauer T."/>
            <person name="Glaeser S.P."/>
            <person name="Spergser J."/>
            <person name="Ruckert C."/>
            <person name="Kaempfer P."/>
            <person name="Busse H.-J."/>
        </authorList>
    </citation>
    <scope>NUCLEOTIDE SEQUENCE [LARGE SCALE GENOMIC DNA]</scope>
    <source>
        <strain evidence="2 3">200CH</strain>
    </source>
</reference>
<keyword evidence="3" id="KW-1185">Reference proteome</keyword>
<evidence type="ECO:0000313" key="2">
    <source>
        <dbReference type="EMBL" id="AZA12620.1"/>
    </source>
</evidence>
<organism evidence="2 3">
    <name type="scientific">Corynebacterium choanae</name>
    <dbReference type="NCBI Taxonomy" id="1862358"/>
    <lineage>
        <taxon>Bacteria</taxon>
        <taxon>Bacillati</taxon>
        <taxon>Actinomycetota</taxon>
        <taxon>Actinomycetes</taxon>
        <taxon>Mycobacteriales</taxon>
        <taxon>Corynebacteriaceae</taxon>
        <taxon>Corynebacterium</taxon>
    </lineage>
</organism>
<name>A0A3G6J847_9CORY</name>
<feature type="domain" description="DUF8175" evidence="1">
    <location>
        <begin position="189"/>
        <end position="355"/>
    </location>
</feature>
<dbReference type="KEGG" id="ccho:CCHOA_00960"/>
<gene>
    <name evidence="2" type="ORF">CCHOA_00960</name>
</gene>
<dbReference type="EMBL" id="CP033896">
    <property type="protein sequence ID" value="AZA12620.1"/>
    <property type="molecule type" value="Genomic_DNA"/>
</dbReference>
<accession>A0A3G6J847</accession>
<dbReference type="Pfam" id="PF26526">
    <property type="entry name" value="DUF8175"/>
    <property type="match status" value="1"/>
</dbReference>
<protein>
    <recommendedName>
        <fullName evidence="1">DUF8175 domain-containing protein</fullName>
    </recommendedName>
</protein>
<evidence type="ECO:0000313" key="3">
    <source>
        <dbReference type="Proteomes" id="UP000269019"/>
    </source>
</evidence>
<proteinExistence type="predicted"/>